<evidence type="ECO:0000256" key="6">
    <source>
        <dbReference type="ARBA" id="ARBA00024338"/>
    </source>
</evidence>
<dbReference type="GO" id="GO:0016020">
    <property type="term" value="C:membrane"/>
    <property type="evidence" value="ECO:0007669"/>
    <property type="project" value="UniProtKB-SubCell"/>
</dbReference>
<evidence type="ECO:0000256" key="5">
    <source>
        <dbReference type="ARBA" id="ARBA00023136"/>
    </source>
</evidence>
<feature type="transmembrane region" description="Helical" evidence="7">
    <location>
        <begin position="439"/>
        <end position="461"/>
    </location>
</feature>
<feature type="transmembrane region" description="Helical" evidence="7">
    <location>
        <begin position="340"/>
        <end position="362"/>
    </location>
</feature>
<protein>
    <recommendedName>
        <fullName evidence="8">Major facilitator superfamily (MFS) profile domain-containing protein</fullName>
    </recommendedName>
</protein>
<dbReference type="eggNOG" id="ENOG502QWIG">
    <property type="taxonomic scope" value="Eukaryota"/>
</dbReference>
<evidence type="ECO:0000256" key="3">
    <source>
        <dbReference type="ARBA" id="ARBA00022692"/>
    </source>
</evidence>
<dbReference type="GO" id="GO:0022857">
    <property type="term" value="F:transmembrane transporter activity"/>
    <property type="evidence" value="ECO:0007669"/>
    <property type="project" value="InterPro"/>
</dbReference>
<evidence type="ECO:0000313" key="9">
    <source>
        <dbReference type="EMBL" id="EAN31077.1"/>
    </source>
</evidence>
<evidence type="ECO:0000256" key="2">
    <source>
        <dbReference type="ARBA" id="ARBA00022448"/>
    </source>
</evidence>
<dbReference type="InterPro" id="IPR036259">
    <property type="entry name" value="MFS_trans_sf"/>
</dbReference>
<keyword evidence="10" id="KW-1185">Reference proteome</keyword>
<proteinExistence type="inferred from homology"/>
<dbReference type="Pfam" id="PF07690">
    <property type="entry name" value="MFS_1"/>
    <property type="match status" value="1"/>
</dbReference>
<reference evidence="9 10" key="1">
    <citation type="journal article" date="2005" name="Science">
        <title>Genome sequence of Theileria parva, a bovine pathogen that transforms lymphocytes.</title>
        <authorList>
            <person name="Gardner M.J."/>
            <person name="Bishop R."/>
            <person name="Shah T."/>
            <person name="de Villiers E.P."/>
            <person name="Carlton J.M."/>
            <person name="Hall N."/>
            <person name="Ren Q."/>
            <person name="Paulsen I.T."/>
            <person name="Pain A."/>
            <person name="Berriman M."/>
            <person name="Wilson R.J.M."/>
            <person name="Sato S."/>
            <person name="Ralph S.A."/>
            <person name="Mann D.J."/>
            <person name="Xiong Z."/>
            <person name="Shallom S.J."/>
            <person name="Weidman J."/>
            <person name="Jiang L."/>
            <person name="Lynn J."/>
            <person name="Weaver B."/>
            <person name="Shoaibi A."/>
            <person name="Domingo A.R."/>
            <person name="Wasawo D."/>
            <person name="Crabtree J."/>
            <person name="Wortman J.R."/>
            <person name="Haas B."/>
            <person name="Angiuoli S.V."/>
            <person name="Creasy T.H."/>
            <person name="Lu C."/>
            <person name="Suh B."/>
            <person name="Silva J.C."/>
            <person name="Utterback T.R."/>
            <person name="Feldblyum T.V."/>
            <person name="Pertea M."/>
            <person name="Allen J."/>
            <person name="Nierman W.C."/>
            <person name="Taracha E.L.N."/>
            <person name="Salzberg S.L."/>
            <person name="White O.R."/>
            <person name="Fitzhugh H.A."/>
            <person name="Morzaria S."/>
            <person name="Venter J.C."/>
            <person name="Fraser C.M."/>
            <person name="Nene V."/>
        </authorList>
    </citation>
    <scope>NUCLEOTIDE SEQUENCE [LARGE SCALE GENOMIC DNA]</scope>
    <source>
        <strain evidence="9 10">Muguga</strain>
    </source>
</reference>
<feature type="transmembrane region" description="Helical" evidence="7">
    <location>
        <begin position="124"/>
        <end position="146"/>
    </location>
</feature>
<feature type="transmembrane region" description="Helical" evidence="7">
    <location>
        <begin position="412"/>
        <end position="433"/>
    </location>
</feature>
<dbReference type="InterPro" id="IPR011701">
    <property type="entry name" value="MFS"/>
</dbReference>
<feature type="transmembrane region" description="Helical" evidence="7">
    <location>
        <begin position="505"/>
        <end position="529"/>
    </location>
</feature>
<keyword evidence="3 7" id="KW-0812">Transmembrane</keyword>
<dbReference type="PROSITE" id="PS50850">
    <property type="entry name" value="MFS"/>
    <property type="match status" value="1"/>
</dbReference>
<comment type="caution">
    <text evidence="9">The sequence shown here is derived from an EMBL/GenBank/DDBJ whole genome shotgun (WGS) entry which is preliminary data.</text>
</comment>
<gene>
    <name evidence="9" type="ordered locus">TP03_0894</name>
</gene>
<feature type="transmembrane region" description="Helical" evidence="7">
    <location>
        <begin position="473"/>
        <end position="499"/>
    </location>
</feature>
<accession>Q4N012</accession>
<organism evidence="9 10">
    <name type="scientific">Theileria parva</name>
    <name type="common">East coast fever infection agent</name>
    <dbReference type="NCBI Taxonomy" id="5875"/>
    <lineage>
        <taxon>Eukaryota</taxon>
        <taxon>Sar</taxon>
        <taxon>Alveolata</taxon>
        <taxon>Apicomplexa</taxon>
        <taxon>Aconoidasida</taxon>
        <taxon>Piroplasmida</taxon>
        <taxon>Theileriidae</taxon>
        <taxon>Theileria</taxon>
    </lineage>
</organism>
<dbReference type="VEuPathDB" id="PiroplasmaDB:TpMuguga_03g00894"/>
<dbReference type="Proteomes" id="UP000001949">
    <property type="component" value="Unassembled WGS sequence"/>
</dbReference>
<dbReference type="GeneID" id="3500330"/>
<comment type="subcellular location">
    <subcellularLocation>
        <location evidence="1">Membrane</location>
        <topology evidence="1">Multi-pass membrane protein</topology>
    </subcellularLocation>
</comment>
<dbReference type="EMBL" id="AAGK01000005">
    <property type="protein sequence ID" value="EAN31077.1"/>
    <property type="molecule type" value="Genomic_DNA"/>
</dbReference>
<feature type="transmembrane region" description="Helical" evidence="7">
    <location>
        <begin position="158"/>
        <end position="177"/>
    </location>
</feature>
<dbReference type="PANTHER" id="PTHR23505:SF9">
    <property type="entry name" value="PROTEIN, PUTATIVE-RELATED"/>
    <property type="match status" value="1"/>
</dbReference>
<feature type="transmembrane region" description="Helical" evidence="7">
    <location>
        <begin position="189"/>
        <end position="210"/>
    </location>
</feature>
<keyword evidence="2" id="KW-0813">Transport</keyword>
<dbReference type="STRING" id="5875.Q4N012"/>
<evidence type="ECO:0000256" key="4">
    <source>
        <dbReference type="ARBA" id="ARBA00022989"/>
    </source>
</evidence>
<dbReference type="RefSeq" id="XP_763360.1">
    <property type="nucleotide sequence ID" value="XM_758267.1"/>
</dbReference>
<evidence type="ECO:0000256" key="7">
    <source>
        <dbReference type="SAM" id="Phobius"/>
    </source>
</evidence>
<name>Q4N012_THEPA</name>
<evidence type="ECO:0000259" key="8">
    <source>
        <dbReference type="PROSITE" id="PS50850"/>
    </source>
</evidence>
<evidence type="ECO:0000313" key="10">
    <source>
        <dbReference type="Proteomes" id="UP000001949"/>
    </source>
</evidence>
<sequence>MTNNDTSISENLYLNKVSNKQVIKRTREQKYKLYTFIILIFLQIFINYDNGVVPVSLNWIQEPYNFSSTELGIMGSLAYFAYVAMSPFMPYLFLTFSSQIVITVGLIINLFSLAVYGLSVNKYMFFVSKICIGASQALFTTYYPIWVDTFAPEFHRNLWMSILQGGIVTGMTSGYIVTSLFSFTGNRGWRYSMLTQVVCELILVVLFYLVPKEFVNFDPSRDEHVDFNLCSCEKSCSDTMEINTDKGICLTSSFDGLSNGQDSVHKRYRSLDFVSNVSFGMNRNQQISRLHSSFEGFSSKPEYSKCSKCFINNVKLYQETMSVKKLSTWSKFKLLIKHNIFILSCIGMSSVTFSASGMNFWLTKICLDYIKMNNKGVYLIFSVQPITGVLFGIISGSHLIDQIIYHYPELPLFVDFTLIVWSIIICIFDIVVIVIQVPIVYGFCVFIILFFGSAIVPTLTLQSVAYLPHRLKPAGATFFICQYHILGFTLGTIMPGIAIDIFNSYTAALCVIFLPGFVLLACCIAIMCIKWNRINKARQTGRSIYIKGLVVI</sequence>
<feature type="transmembrane region" description="Helical" evidence="7">
    <location>
        <begin position="100"/>
        <end position="118"/>
    </location>
</feature>
<keyword evidence="4 7" id="KW-1133">Transmembrane helix</keyword>
<feature type="transmembrane region" description="Helical" evidence="7">
    <location>
        <begin position="33"/>
        <end position="51"/>
    </location>
</feature>
<dbReference type="AlphaFoldDB" id="Q4N012"/>
<feature type="domain" description="Major facilitator superfamily (MFS) profile" evidence="8">
    <location>
        <begin position="35"/>
        <end position="533"/>
    </location>
</feature>
<feature type="transmembrane region" description="Helical" evidence="7">
    <location>
        <begin position="377"/>
        <end position="400"/>
    </location>
</feature>
<comment type="similarity">
    <text evidence="6">Belongs to the major facilitator superfamily. Spinster (TC 2.A.1.49) family.</text>
</comment>
<dbReference type="InParanoid" id="Q4N012"/>
<dbReference type="Gene3D" id="1.20.1250.20">
    <property type="entry name" value="MFS general substrate transporter like domains"/>
    <property type="match status" value="2"/>
</dbReference>
<dbReference type="InterPro" id="IPR044770">
    <property type="entry name" value="MFS_spinster-like"/>
</dbReference>
<dbReference type="InterPro" id="IPR020846">
    <property type="entry name" value="MFS_dom"/>
</dbReference>
<dbReference type="SUPFAM" id="SSF103473">
    <property type="entry name" value="MFS general substrate transporter"/>
    <property type="match status" value="1"/>
</dbReference>
<dbReference type="KEGG" id="tpv:TP03_0894"/>
<dbReference type="OMA" id="ITFTIIC"/>
<dbReference type="PANTHER" id="PTHR23505">
    <property type="entry name" value="SPINSTER"/>
    <property type="match status" value="1"/>
</dbReference>
<evidence type="ECO:0000256" key="1">
    <source>
        <dbReference type="ARBA" id="ARBA00004141"/>
    </source>
</evidence>
<keyword evidence="5 7" id="KW-0472">Membrane</keyword>